<organism evidence="1 2">
    <name type="scientific">Pristionchus entomophagus</name>
    <dbReference type="NCBI Taxonomy" id="358040"/>
    <lineage>
        <taxon>Eukaryota</taxon>
        <taxon>Metazoa</taxon>
        <taxon>Ecdysozoa</taxon>
        <taxon>Nematoda</taxon>
        <taxon>Chromadorea</taxon>
        <taxon>Rhabditida</taxon>
        <taxon>Rhabditina</taxon>
        <taxon>Diplogasteromorpha</taxon>
        <taxon>Diplogasteroidea</taxon>
        <taxon>Neodiplogasteridae</taxon>
        <taxon>Pristionchus</taxon>
    </lineage>
</organism>
<evidence type="ECO:0000313" key="2">
    <source>
        <dbReference type="Proteomes" id="UP001432027"/>
    </source>
</evidence>
<protein>
    <submittedName>
        <fullName evidence="1">Uncharacterized protein</fullName>
    </submittedName>
</protein>
<feature type="non-terminal residue" evidence="1">
    <location>
        <position position="110"/>
    </location>
</feature>
<keyword evidence="2" id="KW-1185">Reference proteome</keyword>
<feature type="non-terminal residue" evidence="1">
    <location>
        <position position="1"/>
    </location>
</feature>
<comment type="caution">
    <text evidence="1">The sequence shown here is derived from an EMBL/GenBank/DDBJ whole genome shotgun (WGS) entry which is preliminary data.</text>
</comment>
<name>A0AAV5SB97_9BILA</name>
<dbReference type="AlphaFoldDB" id="A0AAV5SB97"/>
<proteinExistence type="predicted"/>
<gene>
    <name evidence="1" type="ORF">PENTCL1PPCAC_1593</name>
</gene>
<reference evidence="1" key="1">
    <citation type="submission" date="2023-10" db="EMBL/GenBank/DDBJ databases">
        <title>Genome assembly of Pristionchus species.</title>
        <authorList>
            <person name="Yoshida K."/>
            <person name="Sommer R.J."/>
        </authorList>
    </citation>
    <scope>NUCLEOTIDE SEQUENCE</scope>
    <source>
        <strain evidence="1">RS0144</strain>
    </source>
</reference>
<accession>A0AAV5SB97</accession>
<dbReference type="Proteomes" id="UP001432027">
    <property type="component" value="Unassembled WGS sequence"/>
</dbReference>
<dbReference type="EMBL" id="BTSX01000001">
    <property type="protein sequence ID" value="GMS79418.1"/>
    <property type="molecule type" value="Genomic_DNA"/>
</dbReference>
<sequence>VMSHIITEFCSLYNGKLFHEDMGRLLSLMGSDSLPFLHTLMLSILKEAKGEHTEGDHICYCETNNWQRAAKRVLLIIAKSLEADAFAPYATEVADLRSLERSSPGSSGWL</sequence>
<evidence type="ECO:0000313" key="1">
    <source>
        <dbReference type="EMBL" id="GMS79418.1"/>
    </source>
</evidence>